<dbReference type="OrthoDB" id="10295592at2759"/>
<gene>
    <name evidence="1" type="ORF">AZE42_01708</name>
</gene>
<evidence type="ECO:0000313" key="2">
    <source>
        <dbReference type="Proteomes" id="UP000183567"/>
    </source>
</evidence>
<sequence>MSEFPEEKAYYIQNSKETSRIASVYVSKGKPFYAQPKSDNFFQKFNLKYTDKSKGLCIITESITQDSAGLPFVQANAPVLDMQIPQEWTFKQTAIGHYSIGLHIAVVILRVSWLNLTQIVVKPNTHQELQSWTFVESNL</sequence>
<reference evidence="1 2" key="1">
    <citation type="submission" date="2016-03" db="EMBL/GenBank/DDBJ databases">
        <title>Comparative genomics of the ectomycorrhizal sister species Rhizopogon vinicolor and Rhizopogon vesiculosus (Basidiomycota: Boletales) reveals a divergence of the mating type B locus.</title>
        <authorList>
            <person name="Mujic A.B."/>
            <person name="Kuo A."/>
            <person name="Tritt A."/>
            <person name="Lipzen A."/>
            <person name="Chen C."/>
            <person name="Johnson J."/>
            <person name="Sharma A."/>
            <person name="Barry K."/>
            <person name="Grigoriev I.V."/>
            <person name="Spatafora J.W."/>
        </authorList>
    </citation>
    <scope>NUCLEOTIDE SEQUENCE [LARGE SCALE GENOMIC DNA]</scope>
    <source>
        <strain evidence="1 2">AM-OR11-056</strain>
    </source>
</reference>
<proteinExistence type="predicted"/>
<feature type="non-terminal residue" evidence="1">
    <location>
        <position position="139"/>
    </location>
</feature>
<dbReference type="Proteomes" id="UP000183567">
    <property type="component" value="Unassembled WGS sequence"/>
</dbReference>
<comment type="caution">
    <text evidence="1">The sequence shown here is derived from an EMBL/GenBank/DDBJ whole genome shotgun (WGS) entry which is preliminary data.</text>
</comment>
<name>A0A1J8PRV4_9AGAM</name>
<dbReference type="AlphaFoldDB" id="A0A1J8PRV4"/>
<accession>A0A1J8PRV4</accession>
<dbReference type="EMBL" id="LVVM01005449">
    <property type="protein sequence ID" value="OJA10515.1"/>
    <property type="molecule type" value="Genomic_DNA"/>
</dbReference>
<keyword evidence="2" id="KW-1185">Reference proteome</keyword>
<evidence type="ECO:0000313" key="1">
    <source>
        <dbReference type="EMBL" id="OJA10515.1"/>
    </source>
</evidence>
<organism evidence="1 2">
    <name type="scientific">Rhizopogon vesiculosus</name>
    <dbReference type="NCBI Taxonomy" id="180088"/>
    <lineage>
        <taxon>Eukaryota</taxon>
        <taxon>Fungi</taxon>
        <taxon>Dikarya</taxon>
        <taxon>Basidiomycota</taxon>
        <taxon>Agaricomycotina</taxon>
        <taxon>Agaricomycetes</taxon>
        <taxon>Agaricomycetidae</taxon>
        <taxon>Boletales</taxon>
        <taxon>Suillineae</taxon>
        <taxon>Rhizopogonaceae</taxon>
        <taxon>Rhizopogon</taxon>
    </lineage>
</organism>
<protein>
    <submittedName>
        <fullName evidence="1">Uncharacterized protein</fullName>
    </submittedName>
</protein>